<dbReference type="EMBL" id="LR797506">
    <property type="protein sequence ID" value="CAB4221703.1"/>
    <property type="molecule type" value="Genomic_DNA"/>
</dbReference>
<proteinExistence type="predicted"/>
<evidence type="ECO:0000313" key="8">
    <source>
        <dbReference type="EMBL" id="CAB5226908.1"/>
    </source>
</evidence>
<accession>A0A6J7X894</accession>
<evidence type="ECO:0000313" key="1">
    <source>
        <dbReference type="EMBL" id="CAB4156380.1"/>
    </source>
</evidence>
<dbReference type="EMBL" id="LR797234">
    <property type="protein sequence ID" value="CAB4195912.1"/>
    <property type="molecule type" value="Genomic_DNA"/>
</dbReference>
<evidence type="ECO:0000313" key="5">
    <source>
        <dbReference type="EMBL" id="CAB4195912.1"/>
    </source>
</evidence>
<evidence type="ECO:0000313" key="3">
    <source>
        <dbReference type="EMBL" id="CAB4168464.1"/>
    </source>
</evidence>
<evidence type="ECO:0000313" key="2">
    <source>
        <dbReference type="EMBL" id="CAB4167187.1"/>
    </source>
</evidence>
<evidence type="ECO:0000313" key="4">
    <source>
        <dbReference type="EMBL" id="CAB4181324.1"/>
    </source>
</evidence>
<dbReference type="EMBL" id="LR796643">
    <property type="protein sequence ID" value="CAB4156380.1"/>
    <property type="molecule type" value="Genomic_DNA"/>
</dbReference>
<dbReference type="EMBL" id="LR796827">
    <property type="protein sequence ID" value="CAB4168464.1"/>
    <property type="molecule type" value="Genomic_DNA"/>
</dbReference>
<gene>
    <name evidence="4" type="ORF">UFOVP1058_28</name>
    <name evidence="5" type="ORF">UFOVP1289_52</name>
    <name evidence="6" type="ORF">UFOVP1410_34</name>
    <name evidence="8" type="ORF">UFOVP1514_67</name>
    <name evidence="7" type="ORF">UFOVP1642_10</name>
    <name evidence="1" type="ORF">UFOVP656_52</name>
    <name evidence="2" type="ORF">UFOVP857_5</name>
    <name evidence="3" type="ORF">UFOVP879_41</name>
</gene>
<dbReference type="EMBL" id="LR796804">
    <property type="protein sequence ID" value="CAB4167187.1"/>
    <property type="molecule type" value="Genomic_DNA"/>
</dbReference>
<dbReference type="EMBL" id="LR798362">
    <property type="protein sequence ID" value="CAB5226908.1"/>
    <property type="molecule type" value="Genomic_DNA"/>
</dbReference>
<evidence type="ECO:0000313" key="6">
    <source>
        <dbReference type="EMBL" id="CAB4205205.1"/>
    </source>
</evidence>
<reference evidence="8" key="1">
    <citation type="submission" date="2020-05" db="EMBL/GenBank/DDBJ databases">
        <authorList>
            <person name="Chiriac C."/>
            <person name="Salcher M."/>
            <person name="Ghai R."/>
            <person name="Kavagutti S V."/>
        </authorList>
    </citation>
    <scope>NUCLEOTIDE SEQUENCE</scope>
</reference>
<organism evidence="8">
    <name type="scientific">uncultured Caudovirales phage</name>
    <dbReference type="NCBI Taxonomy" id="2100421"/>
    <lineage>
        <taxon>Viruses</taxon>
        <taxon>Duplodnaviria</taxon>
        <taxon>Heunggongvirae</taxon>
        <taxon>Uroviricota</taxon>
        <taxon>Caudoviricetes</taxon>
        <taxon>Peduoviridae</taxon>
        <taxon>Maltschvirus</taxon>
        <taxon>Maltschvirus maltsch</taxon>
    </lineage>
</organism>
<sequence>MALESFRAPSLPNPGPIYDPQYVRQLIRAIEVYFSQLDSKAPNFAQSYRADRFIGGQLEGYFPSYTSAEKAALVTPVTGTVVFDTTLGKLCVYSGTLWETLTSIPVTYTLPTGVSATGSLGTVTTTP</sequence>
<protein>
    <submittedName>
        <fullName evidence="8">Uncharacterized protein</fullName>
    </submittedName>
</protein>
<dbReference type="EMBL" id="LR797024">
    <property type="protein sequence ID" value="CAB4181324.1"/>
    <property type="molecule type" value="Genomic_DNA"/>
</dbReference>
<evidence type="ECO:0000313" key="7">
    <source>
        <dbReference type="EMBL" id="CAB4221703.1"/>
    </source>
</evidence>
<dbReference type="EMBL" id="LR797356">
    <property type="protein sequence ID" value="CAB4205205.1"/>
    <property type="molecule type" value="Genomic_DNA"/>
</dbReference>
<name>A0A6J7X894_9CAUD</name>